<proteinExistence type="inferred from homology"/>
<feature type="compositionally biased region" description="Low complexity" evidence="5">
    <location>
        <begin position="325"/>
        <end position="370"/>
    </location>
</feature>
<keyword evidence="3" id="KW-1015">Disulfide bond</keyword>
<feature type="compositionally biased region" description="Polar residues" evidence="5">
    <location>
        <begin position="271"/>
        <end position="303"/>
    </location>
</feature>
<dbReference type="SMART" id="SM00020">
    <property type="entry name" value="Tryp_SPc"/>
    <property type="match status" value="1"/>
</dbReference>
<dbReference type="PROSITE" id="PS00135">
    <property type="entry name" value="TRYPSIN_SER"/>
    <property type="match status" value="1"/>
</dbReference>
<gene>
    <name evidence="8" type="ORF">SEMRO_607_G174620.1</name>
</gene>
<evidence type="ECO:0000256" key="6">
    <source>
        <dbReference type="SAM" id="SignalP"/>
    </source>
</evidence>
<dbReference type="AlphaFoldDB" id="A0A9N8HG23"/>
<dbReference type="GO" id="GO:0004252">
    <property type="term" value="F:serine-type endopeptidase activity"/>
    <property type="evidence" value="ECO:0007669"/>
    <property type="project" value="InterPro"/>
</dbReference>
<keyword evidence="4" id="KW-0378">Hydrolase</keyword>
<dbReference type="PRINTS" id="PR00722">
    <property type="entry name" value="CHYMOTRYPSIN"/>
</dbReference>
<dbReference type="Pfam" id="PF00089">
    <property type="entry name" value="Trypsin"/>
    <property type="match status" value="1"/>
</dbReference>
<keyword evidence="2" id="KW-0843">Virulence</keyword>
<dbReference type="PROSITE" id="PS50240">
    <property type="entry name" value="TRYPSIN_DOM"/>
    <property type="match status" value="1"/>
</dbReference>
<dbReference type="PROSITE" id="PS00134">
    <property type="entry name" value="TRYPSIN_HIS"/>
    <property type="match status" value="1"/>
</dbReference>
<dbReference type="PANTHER" id="PTHR24276">
    <property type="entry name" value="POLYSERASE-RELATED"/>
    <property type="match status" value="1"/>
</dbReference>
<dbReference type="FunFam" id="2.40.10.10:FF:000002">
    <property type="entry name" value="Transmembrane protease serine"/>
    <property type="match status" value="1"/>
</dbReference>
<keyword evidence="6" id="KW-0732">Signal</keyword>
<dbReference type="InterPro" id="IPR033116">
    <property type="entry name" value="TRYPSIN_SER"/>
</dbReference>
<comment type="similarity">
    <text evidence="1">Belongs to the peptidase S1 family.</text>
</comment>
<evidence type="ECO:0000256" key="1">
    <source>
        <dbReference type="ARBA" id="ARBA00007664"/>
    </source>
</evidence>
<dbReference type="InterPro" id="IPR001314">
    <property type="entry name" value="Peptidase_S1A"/>
</dbReference>
<dbReference type="OrthoDB" id="10051896at2759"/>
<dbReference type="InterPro" id="IPR043504">
    <property type="entry name" value="Peptidase_S1_PA_chymotrypsin"/>
</dbReference>
<feature type="signal peptide" evidence="6">
    <location>
        <begin position="1"/>
        <end position="20"/>
    </location>
</feature>
<comment type="caution">
    <text evidence="8">The sequence shown here is derived from an EMBL/GenBank/DDBJ whole genome shotgun (WGS) entry which is preliminary data.</text>
</comment>
<accession>A0A9N8HG23</accession>
<evidence type="ECO:0000256" key="3">
    <source>
        <dbReference type="ARBA" id="ARBA00023157"/>
    </source>
</evidence>
<dbReference type="GO" id="GO:0006508">
    <property type="term" value="P:proteolysis"/>
    <property type="evidence" value="ECO:0007669"/>
    <property type="project" value="UniProtKB-KW"/>
</dbReference>
<evidence type="ECO:0000256" key="2">
    <source>
        <dbReference type="ARBA" id="ARBA00023026"/>
    </source>
</evidence>
<feature type="compositionally biased region" description="Low complexity" evidence="5">
    <location>
        <begin position="377"/>
        <end position="403"/>
    </location>
</feature>
<feature type="chain" id="PRO_5040451174" evidence="6">
    <location>
        <begin position="21"/>
        <end position="420"/>
    </location>
</feature>
<feature type="region of interest" description="Disordered" evidence="5">
    <location>
        <begin position="271"/>
        <end position="420"/>
    </location>
</feature>
<keyword evidence="9" id="KW-1185">Reference proteome</keyword>
<name>A0A9N8HG23_9STRA</name>
<evidence type="ECO:0000313" key="8">
    <source>
        <dbReference type="EMBL" id="CAB9513698.1"/>
    </source>
</evidence>
<dbReference type="EMBL" id="CAICTM010000606">
    <property type="protein sequence ID" value="CAB9513698.1"/>
    <property type="molecule type" value="Genomic_DNA"/>
</dbReference>
<organism evidence="8 9">
    <name type="scientific">Seminavis robusta</name>
    <dbReference type="NCBI Taxonomy" id="568900"/>
    <lineage>
        <taxon>Eukaryota</taxon>
        <taxon>Sar</taxon>
        <taxon>Stramenopiles</taxon>
        <taxon>Ochrophyta</taxon>
        <taxon>Bacillariophyta</taxon>
        <taxon>Bacillariophyceae</taxon>
        <taxon>Bacillariophycidae</taxon>
        <taxon>Naviculales</taxon>
        <taxon>Naviculaceae</taxon>
        <taxon>Seminavis</taxon>
    </lineage>
</organism>
<feature type="compositionally biased region" description="Low complexity" evidence="5">
    <location>
        <begin position="307"/>
        <end position="317"/>
    </location>
</feature>
<protein>
    <submittedName>
        <fullName evidence="8">Plasminogen</fullName>
    </submittedName>
</protein>
<dbReference type="InterPro" id="IPR018114">
    <property type="entry name" value="TRYPSIN_HIS"/>
</dbReference>
<dbReference type="Proteomes" id="UP001153069">
    <property type="component" value="Unassembled WGS sequence"/>
</dbReference>
<dbReference type="InterPro" id="IPR001254">
    <property type="entry name" value="Trypsin_dom"/>
</dbReference>
<evidence type="ECO:0000313" key="9">
    <source>
        <dbReference type="Proteomes" id="UP001153069"/>
    </source>
</evidence>
<reference evidence="8" key="1">
    <citation type="submission" date="2020-06" db="EMBL/GenBank/DDBJ databases">
        <authorList>
            <consortium name="Plant Systems Biology data submission"/>
        </authorList>
    </citation>
    <scope>NUCLEOTIDE SEQUENCE</scope>
    <source>
        <strain evidence="8">D6</strain>
    </source>
</reference>
<evidence type="ECO:0000259" key="7">
    <source>
        <dbReference type="PROSITE" id="PS50240"/>
    </source>
</evidence>
<dbReference type="InterPro" id="IPR009003">
    <property type="entry name" value="Peptidase_S1_PA"/>
</dbReference>
<feature type="domain" description="Peptidase S1" evidence="7">
    <location>
        <begin position="37"/>
        <end position="244"/>
    </location>
</feature>
<dbReference type="SUPFAM" id="SSF50494">
    <property type="entry name" value="Trypsin-like serine proteases"/>
    <property type="match status" value="1"/>
</dbReference>
<sequence length="420" mass="44004">MMKRLTLILSLMIMLPAAAAGSTLRGRRTEDYGGAPIVGGRVTDFADHPYFVDLGSCGGSLLLHDIVLTAAHCRVPDFAYVGPEQQQKTVISAVIHPDYASQHYDFMLLKIDNHAEVSHGSSRIPLNDQDDIPSDGEVLKVIGTGVTEEGNFGSDGLLRLTYVRYIPNSECTDSYGSSIGDDHLCAGVEGGGRDSCQGDSGGPIMAGNVQVGIVSWGIGCARPDFPGVYARISVAYNWIQRMMCCLSESPAASCEPVDPCECSDIPCQSNDDGTDSPTGSPTYEPTNSPTESPTNAPTNSPTETSDENTPNPTTDEPTPSPTPSPTTDEPTPSPTGTTDEPTPSPTTEAPTPSPTMASTEPPTGSPTTSPTDPPTDSPTAAPTDPITDSPTISPTDAPTDGWNIDGGYGDGYDNDLFGRL</sequence>
<dbReference type="CDD" id="cd00190">
    <property type="entry name" value="Tryp_SPc"/>
    <property type="match status" value="1"/>
</dbReference>
<dbReference type="Gene3D" id="2.40.10.10">
    <property type="entry name" value="Trypsin-like serine proteases"/>
    <property type="match status" value="1"/>
</dbReference>
<dbReference type="PANTHER" id="PTHR24276:SF91">
    <property type="entry name" value="AT26814P-RELATED"/>
    <property type="match status" value="1"/>
</dbReference>
<evidence type="ECO:0000256" key="5">
    <source>
        <dbReference type="SAM" id="MobiDB-lite"/>
    </source>
</evidence>
<evidence type="ECO:0000256" key="4">
    <source>
        <dbReference type="RuleBase" id="RU363034"/>
    </source>
</evidence>
<dbReference type="InterPro" id="IPR050430">
    <property type="entry name" value="Peptidase_S1"/>
</dbReference>
<keyword evidence="4" id="KW-0720">Serine protease</keyword>
<keyword evidence="4" id="KW-0645">Protease</keyword>